<dbReference type="InterPro" id="IPR051683">
    <property type="entry name" value="Enoyl-CoA_Hydratase/Isomerase"/>
</dbReference>
<dbReference type="KEGG" id="cmag:CBW24_16965"/>
<dbReference type="RefSeq" id="WP_097374478.1">
    <property type="nucleotide sequence ID" value="NZ_CP021406.1"/>
</dbReference>
<protein>
    <recommendedName>
        <fullName evidence="5">Enoyl-CoA hydratase</fullName>
    </recommendedName>
</protein>
<proteinExistence type="inferred from homology"/>
<keyword evidence="3" id="KW-0614">Plasmid</keyword>
<organism evidence="3 4">
    <name type="scientific">Pacificitalea manganoxidans</name>
    <dbReference type="NCBI Taxonomy" id="1411902"/>
    <lineage>
        <taxon>Bacteria</taxon>
        <taxon>Pseudomonadati</taxon>
        <taxon>Pseudomonadota</taxon>
        <taxon>Alphaproteobacteria</taxon>
        <taxon>Rhodobacterales</taxon>
        <taxon>Paracoccaceae</taxon>
        <taxon>Pacificitalea</taxon>
    </lineage>
</organism>
<geneLocation type="plasmid" evidence="4">
    <name>pdy25-b</name>
</geneLocation>
<dbReference type="InterPro" id="IPR029045">
    <property type="entry name" value="ClpP/crotonase-like_dom_sf"/>
</dbReference>
<dbReference type="PANTHER" id="PTHR42964:SF1">
    <property type="entry name" value="POLYKETIDE BIOSYNTHESIS ENOYL-COA HYDRATASE PKSH-RELATED"/>
    <property type="match status" value="1"/>
</dbReference>
<comment type="similarity">
    <text evidence="1 2">Belongs to the enoyl-CoA hydratase/isomerase family.</text>
</comment>
<dbReference type="AlphaFoldDB" id="A0A291M4H8"/>
<keyword evidence="4" id="KW-1185">Reference proteome</keyword>
<name>A0A291M4H8_9RHOB</name>
<dbReference type="InterPro" id="IPR018376">
    <property type="entry name" value="Enoyl-CoA_hyd/isom_CS"/>
</dbReference>
<dbReference type="SUPFAM" id="SSF52096">
    <property type="entry name" value="ClpP/crotonase"/>
    <property type="match status" value="1"/>
</dbReference>
<evidence type="ECO:0000256" key="2">
    <source>
        <dbReference type="RuleBase" id="RU003707"/>
    </source>
</evidence>
<dbReference type="InterPro" id="IPR001753">
    <property type="entry name" value="Enoyl-CoA_hydra/iso"/>
</dbReference>
<evidence type="ECO:0000256" key="1">
    <source>
        <dbReference type="ARBA" id="ARBA00005254"/>
    </source>
</evidence>
<evidence type="ECO:0000313" key="4">
    <source>
        <dbReference type="Proteomes" id="UP000219050"/>
    </source>
</evidence>
<accession>A0A291M4H8</accession>
<dbReference type="GO" id="GO:0003824">
    <property type="term" value="F:catalytic activity"/>
    <property type="evidence" value="ECO:0007669"/>
    <property type="project" value="InterPro"/>
</dbReference>
<gene>
    <name evidence="3" type="ORF">CBW24_16965</name>
</gene>
<evidence type="ECO:0000313" key="3">
    <source>
        <dbReference type="EMBL" id="ATI43812.1"/>
    </source>
</evidence>
<evidence type="ECO:0008006" key="5">
    <source>
        <dbReference type="Google" id="ProtNLM"/>
    </source>
</evidence>
<sequence>MKREAIETRIDARGVAYLTLARPEVKNAMNGTMYDEARAALKTFAADEKVRVLVLSGLGDVFCAGGDFKYQQSQNGRPRMERIKEAQKLALWLHELDIFPKLTIGRINGSAYAGGIGLMSTCDIAIGLADAKFSITEARIGMIPGMISPYVVKRIGEANARRLFLNATPFDGRDALGFGLLSVVAEADDLDNLVEREIDLGLRCAPKAVSGIKRLIHYVDRHGFEDNFIYTVDRVADMWDSADAAEGMQSFYEKRRPHWDWRNNE</sequence>
<dbReference type="Pfam" id="PF00378">
    <property type="entry name" value="ECH_1"/>
    <property type="match status" value="1"/>
</dbReference>
<dbReference type="CDD" id="cd06558">
    <property type="entry name" value="crotonase-like"/>
    <property type="match status" value="1"/>
</dbReference>
<dbReference type="Gene3D" id="3.90.226.10">
    <property type="entry name" value="2-enoyl-CoA Hydratase, Chain A, domain 1"/>
    <property type="match status" value="1"/>
</dbReference>
<dbReference type="PROSITE" id="PS00166">
    <property type="entry name" value="ENOYL_COA_HYDRATASE"/>
    <property type="match status" value="1"/>
</dbReference>
<reference evidence="3 4" key="1">
    <citation type="submission" date="2017-05" db="EMBL/GenBank/DDBJ databases">
        <title>Comparative genomic and metabolic analysis of manganese-oxidizing mechanisms in Celeribater manganoxidans DY25T: its adaption to the environment of polymetallic nodule.</title>
        <authorList>
            <person name="Wang X."/>
        </authorList>
    </citation>
    <scope>NUCLEOTIDE SEQUENCE [LARGE SCALE GENOMIC DNA]</scope>
    <source>
        <strain evidence="3 4">DY25</strain>
        <plasmid evidence="4">pdy25-b</plasmid>
    </source>
</reference>
<dbReference type="OrthoDB" id="9795613at2"/>
<dbReference type="EMBL" id="CP021406">
    <property type="protein sequence ID" value="ATI43812.1"/>
    <property type="molecule type" value="Genomic_DNA"/>
</dbReference>
<dbReference type="PANTHER" id="PTHR42964">
    <property type="entry name" value="ENOYL-COA HYDRATASE"/>
    <property type="match status" value="1"/>
</dbReference>
<dbReference type="Proteomes" id="UP000219050">
    <property type="component" value="Plasmid pDY25-B"/>
</dbReference>